<dbReference type="Proteomes" id="UP000501602">
    <property type="component" value="Chromosome"/>
</dbReference>
<evidence type="ECO:0000259" key="8">
    <source>
        <dbReference type="PROSITE" id="PS50885"/>
    </source>
</evidence>
<evidence type="ECO:0000256" key="2">
    <source>
        <dbReference type="ARBA" id="ARBA00023224"/>
    </source>
</evidence>
<feature type="region of interest" description="Disordered" evidence="5">
    <location>
        <begin position="464"/>
        <end position="491"/>
    </location>
</feature>
<dbReference type="InterPro" id="IPR003660">
    <property type="entry name" value="HAMP_dom"/>
</dbReference>
<dbReference type="KEGG" id="fes:HER31_07670"/>
<keyword evidence="6" id="KW-0812">Transmembrane</keyword>
<evidence type="ECO:0000256" key="4">
    <source>
        <dbReference type="PROSITE-ProRule" id="PRU00284"/>
    </source>
</evidence>
<gene>
    <name evidence="9" type="ORF">HER31_07670</name>
</gene>
<name>A0A6H1UCH3_9GAMM</name>
<dbReference type="PANTHER" id="PTHR32089:SF65">
    <property type="entry name" value="CHEMOTAXIS SIGNAL TRANSDUCTION SYSTEM METHYL ACCEPTING SENSORY TRANSDUCER"/>
    <property type="match status" value="1"/>
</dbReference>
<comment type="subcellular location">
    <subcellularLocation>
        <location evidence="1">Membrane</location>
    </subcellularLocation>
</comment>
<evidence type="ECO:0000313" key="10">
    <source>
        <dbReference type="Proteomes" id="UP000501602"/>
    </source>
</evidence>
<feature type="transmembrane region" description="Helical" evidence="6">
    <location>
        <begin position="141"/>
        <end position="163"/>
    </location>
</feature>
<feature type="domain" description="Methyl-accepting transducer" evidence="7">
    <location>
        <begin position="219"/>
        <end position="455"/>
    </location>
</feature>
<dbReference type="AlphaFoldDB" id="A0A6H1UCH3"/>
<dbReference type="FunFam" id="1.10.287.950:FF:000001">
    <property type="entry name" value="Methyl-accepting chemotaxis sensory transducer"/>
    <property type="match status" value="1"/>
</dbReference>
<dbReference type="SMART" id="SM00283">
    <property type="entry name" value="MA"/>
    <property type="match status" value="1"/>
</dbReference>
<evidence type="ECO:0000313" key="9">
    <source>
        <dbReference type="EMBL" id="QIZ76761.1"/>
    </source>
</evidence>
<dbReference type="InterPro" id="IPR004089">
    <property type="entry name" value="MCPsignal_dom"/>
</dbReference>
<evidence type="ECO:0000259" key="7">
    <source>
        <dbReference type="PROSITE" id="PS50111"/>
    </source>
</evidence>
<dbReference type="SUPFAM" id="SSF58104">
    <property type="entry name" value="Methyl-accepting chemotaxis protein (MCP) signaling domain"/>
    <property type="match status" value="1"/>
</dbReference>
<feature type="domain" description="HAMP" evidence="8">
    <location>
        <begin position="161"/>
        <end position="214"/>
    </location>
</feature>
<evidence type="ECO:0000256" key="5">
    <source>
        <dbReference type="SAM" id="MobiDB-lite"/>
    </source>
</evidence>
<keyword evidence="6" id="KW-1133">Transmembrane helix</keyword>
<sequence>MTATPFGHFDSLLIKTSINQKLWVISIGPILALLFFTATLLNEQTEIIEHHTQQQLTATVNQLSETLTPLIDSLSPAQIMQLNNSIKSGGISKNDNGSGHGEITVKGNQYHATAALGSHHYVYAYAARIAPYQVVKQHTELMLLLAVTVLFSAWFGYLVVSYFRNSVERLTQVMALGSANDLTVRINFPPGRDEFSPLANHIDELIATRQRVVTNLLAVSGELQRAATTLQGDAGNSNELSVKQRQHIDNLATAMEQMNATVAEVASHAEQTSQETQQATVDATRGQQQISDTIGSIEKLVADVHNASDAVVQVNTNAAGIDDVVTTINAISEQTNLLALNAAIEAARAGEQGRGFAVVADEVRSLAGRTQQATVEIQQMIEELQQGMNSLEQIMRNTVNLAESGRKMVSQAGNDLTQITNHSQTVFSMSAQIATAAEEQSAVAQEIVGNLLLIRNESHELEVASTSSKQASEQVGATANSLSDSLSKLRV</sequence>
<keyword evidence="2 4" id="KW-0807">Transducer</keyword>
<dbReference type="InterPro" id="IPR004090">
    <property type="entry name" value="Chemotax_Me-accpt_rcpt"/>
</dbReference>
<dbReference type="Pfam" id="PF00015">
    <property type="entry name" value="MCPsignal"/>
    <property type="match status" value="1"/>
</dbReference>
<comment type="similarity">
    <text evidence="3">Belongs to the methyl-accepting chemotaxis (MCP) protein family.</text>
</comment>
<protein>
    <submittedName>
        <fullName evidence="9">Methyl-accepting chemotaxis protein</fullName>
    </submittedName>
</protein>
<evidence type="ECO:0000256" key="1">
    <source>
        <dbReference type="ARBA" id="ARBA00004370"/>
    </source>
</evidence>
<dbReference type="RefSeq" id="WP_168660022.1">
    <property type="nucleotide sequence ID" value="NZ_CP051180.1"/>
</dbReference>
<dbReference type="PROSITE" id="PS50885">
    <property type="entry name" value="HAMP"/>
    <property type="match status" value="1"/>
</dbReference>
<dbReference type="PANTHER" id="PTHR32089">
    <property type="entry name" value="METHYL-ACCEPTING CHEMOTAXIS PROTEIN MCPB"/>
    <property type="match status" value="1"/>
</dbReference>
<dbReference type="EMBL" id="CP051180">
    <property type="protein sequence ID" value="QIZ76761.1"/>
    <property type="molecule type" value="Genomic_DNA"/>
</dbReference>
<keyword evidence="6" id="KW-0472">Membrane</keyword>
<dbReference type="Gene3D" id="1.10.287.950">
    <property type="entry name" value="Methyl-accepting chemotaxis protein"/>
    <property type="match status" value="1"/>
</dbReference>
<organism evidence="9 10">
    <name type="scientific">Ferrimonas lipolytica</name>
    <dbReference type="NCBI Taxonomy" id="2724191"/>
    <lineage>
        <taxon>Bacteria</taxon>
        <taxon>Pseudomonadati</taxon>
        <taxon>Pseudomonadota</taxon>
        <taxon>Gammaproteobacteria</taxon>
        <taxon>Alteromonadales</taxon>
        <taxon>Ferrimonadaceae</taxon>
        <taxon>Ferrimonas</taxon>
    </lineage>
</organism>
<dbReference type="GO" id="GO:0016020">
    <property type="term" value="C:membrane"/>
    <property type="evidence" value="ECO:0007669"/>
    <property type="project" value="UniProtKB-SubCell"/>
</dbReference>
<dbReference type="PROSITE" id="PS50111">
    <property type="entry name" value="CHEMOTAXIS_TRANSDUC_2"/>
    <property type="match status" value="1"/>
</dbReference>
<dbReference type="GO" id="GO:0007165">
    <property type="term" value="P:signal transduction"/>
    <property type="evidence" value="ECO:0007669"/>
    <property type="project" value="UniProtKB-KW"/>
</dbReference>
<dbReference type="PRINTS" id="PR00260">
    <property type="entry name" value="CHEMTRNSDUCR"/>
</dbReference>
<feature type="transmembrane region" description="Helical" evidence="6">
    <location>
        <begin position="22"/>
        <end position="41"/>
    </location>
</feature>
<proteinExistence type="inferred from homology"/>
<accession>A0A6H1UCH3</accession>
<dbReference type="GO" id="GO:0004888">
    <property type="term" value="F:transmembrane signaling receptor activity"/>
    <property type="evidence" value="ECO:0007669"/>
    <property type="project" value="InterPro"/>
</dbReference>
<dbReference type="CDD" id="cd11386">
    <property type="entry name" value="MCP_signal"/>
    <property type="match status" value="1"/>
</dbReference>
<evidence type="ECO:0000256" key="6">
    <source>
        <dbReference type="SAM" id="Phobius"/>
    </source>
</evidence>
<evidence type="ECO:0000256" key="3">
    <source>
        <dbReference type="ARBA" id="ARBA00029447"/>
    </source>
</evidence>
<keyword evidence="10" id="KW-1185">Reference proteome</keyword>
<reference evidence="9 10" key="1">
    <citation type="submission" date="2020-04" db="EMBL/GenBank/DDBJ databases">
        <title>Ferrimonas sp. S7 isolated from sea water.</title>
        <authorList>
            <person name="Bae S.S."/>
            <person name="Baek K."/>
        </authorList>
    </citation>
    <scope>NUCLEOTIDE SEQUENCE [LARGE SCALE GENOMIC DNA]</scope>
    <source>
        <strain evidence="9 10">S7</strain>
    </source>
</reference>
<dbReference type="GO" id="GO:0006935">
    <property type="term" value="P:chemotaxis"/>
    <property type="evidence" value="ECO:0007669"/>
    <property type="project" value="InterPro"/>
</dbReference>